<dbReference type="Pfam" id="PF05977">
    <property type="entry name" value="MFS_3"/>
    <property type="match status" value="1"/>
</dbReference>
<evidence type="ECO:0000256" key="1">
    <source>
        <dbReference type="ARBA" id="ARBA00022448"/>
    </source>
</evidence>
<reference evidence="3 4" key="1">
    <citation type="journal article" date="2020" name="Microorganisms">
        <title>Osmotic Adaptation and Compatible Solute Biosynthesis of Phototrophic Bacteria as Revealed from Genome Analyses.</title>
        <authorList>
            <person name="Imhoff J.F."/>
            <person name="Rahn T."/>
            <person name="Kunzel S."/>
            <person name="Keller A."/>
            <person name="Neulinger S.C."/>
        </authorList>
    </citation>
    <scope>NUCLEOTIDE SEQUENCE [LARGE SCALE GENOMIC DNA]</scope>
    <source>
        <strain evidence="3 4">DSM 15382</strain>
    </source>
</reference>
<keyword evidence="2" id="KW-1003">Cell membrane</keyword>
<evidence type="ECO:0000313" key="4">
    <source>
        <dbReference type="Proteomes" id="UP000697995"/>
    </source>
</evidence>
<protein>
    <submittedName>
        <fullName evidence="3">Uncharacterized protein</fullName>
    </submittedName>
</protein>
<keyword evidence="1" id="KW-0813">Transport</keyword>
<feature type="non-terminal residue" evidence="3">
    <location>
        <position position="137"/>
    </location>
</feature>
<keyword evidence="4" id="KW-1185">Reference proteome</keyword>
<proteinExistence type="predicted"/>
<dbReference type="Proteomes" id="UP000697995">
    <property type="component" value="Unassembled WGS sequence"/>
</dbReference>
<keyword evidence="2" id="KW-0472">Membrane</keyword>
<name>A0ABS1D1I2_9PROT</name>
<evidence type="ECO:0000313" key="3">
    <source>
        <dbReference type="EMBL" id="MBK1660683.1"/>
    </source>
</evidence>
<sequence length="137" mass="15058">METCLALVGTSLRVGWVGLDLLSAMALSPACRCARMWCMVWATHPPGVDACHAPAHDSPPGGMTTACAGAAATAAMQEVRYCIDPAERAPFLAAKQEVRRVRLRSGAVSWRLYEDVAHPERWVELWAVESWTEHLRE</sequence>
<dbReference type="EMBL" id="NRSG01000202">
    <property type="protein sequence ID" value="MBK1660683.1"/>
    <property type="molecule type" value="Genomic_DNA"/>
</dbReference>
<organism evidence="3 4">
    <name type="scientific">Paracraurococcus ruber</name>
    <dbReference type="NCBI Taxonomy" id="77675"/>
    <lineage>
        <taxon>Bacteria</taxon>
        <taxon>Pseudomonadati</taxon>
        <taxon>Pseudomonadota</taxon>
        <taxon>Alphaproteobacteria</taxon>
        <taxon>Acetobacterales</taxon>
        <taxon>Roseomonadaceae</taxon>
        <taxon>Paracraurococcus</taxon>
    </lineage>
</organism>
<dbReference type="InterPro" id="IPR010290">
    <property type="entry name" value="TM_effector"/>
</dbReference>
<accession>A0ABS1D1I2</accession>
<gene>
    <name evidence="3" type="ORF">CKO45_20900</name>
</gene>
<evidence type="ECO:0000256" key="2">
    <source>
        <dbReference type="ARBA" id="ARBA00022475"/>
    </source>
</evidence>
<comment type="caution">
    <text evidence="3">The sequence shown here is derived from an EMBL/GenBank/DDBJ whole genome shotgun (WGS) entry which is preliminary data.</text>
</comment>